<feature type="compositionally biased region" description="Basic residues" evidence="2">
    <location>
        <begin position="337"/>
        <end position="347"/>
    </location>
</feature>
<keyword evidence="4" id="KW-1185">Reference proteome</keyword>
<evidence type="ECO:0000313" key="3">
    <source>
        <dbReference type="EMBL" id="CAG9317669.1"/>
    </source>
</evidence>
<sequence>MKEASLNKLRQEILEMQKENENLRKIAYINAMEELEQAKTENKRLRYELQLLSSPSKKKVTIKPIVYLDPIEENEGRVYAVSSLASPIAKSKSTKFIPGLERSSSGYKLELPPINPNAASKKAYYSSQPALSPAMREMLIQESRQPIKPKPVIKYNSTSNEEVEVARLAKKRRETFQNLAAKKYHLTDRNYTKLEGHQRLIEEDNFVRNGILNGDFGNFRDENIYVVDKDSSVETVKPSIVIKQRELQENDETHKADEKKKTIKRIPIEEIDMTKAGTDVREYEERMRNDEKKLQEAKELIKAIETRQKQQLQVMEEEKKRKQEADKTPKATELGERRKKTHKIVCS</sequence>
<evidence type="ECO:0000313" key="4">
    <source>
        <dbReference type="Proteomes" id="UP001162131"/>
    </source>
</evidence>
<dbReference type="AlphaFoldDB" id="A0AAU9IX67"/>
<dbReference type="Proteomes" id="UP001162131">
    <property type="component" value="Unassembled WGS sequence"/>
</dbReference>
<accession>A0AAU9IX67</accession>
<keyword evidence="1" id="KW-0175">Coiled coil</keyword>
<gene>
    <name evidence="3" type="ORF">BSTOLATCC_MIC18912</name>
</gene>
<feature type="compositionally biased region" description="Basic and acidic residues" evidence="2">
    <location>
        <begin position="316"/>
        <end position="336"/>
    </location>
</feature>
<reference evidence="3" key="1">
    <citation type="submission" date="2021-09" db="EMBL/GenBank/DDBJ databases">
        <authorList>
            <consortium name="AG Swart"/>
            <person name="Singh M."/>
            <person name="Singh A."/>
            <person name="Seah K."/>
            <person name="Emmerich C."/>
        </authorList>
    </citation>
    <scope>NUCLEOTIDE SEQUENCE</scope>
    <source>
        <strain evidence="3">ATCC30299</strain>
    </source>
</reference>
<evidence type="ECO:0000256" key="2">
    <source>
        <dbReference type="SAM" id="MobiDB-lite"/>
    </source>
</evidence>
<comment type="caution">
    <text evidence="3">The sequence shown here is derived from an EMBL/GenBank/DDBJ whole genome shotgun (WGS) entry which is preliminary data.</text>
</comment>
<evidence type="ECO:0000256" key="1">
    <source>
        <dbReference type="SAM" id="Coils"/>
    </source>
</evidence>
<feature type="coiled-coil region" evidence="1">
    <location>
        <begin position="6"/>
        <end position="48"/>
    </location>
</feature>
<feature type="region of interest" description="Disordered" evidence="2">
    <location>
        <begin position="310"/>
        <end position="347"/>
    </location>
</feature>
<dbReference type="EMBL" id="CAJZBQ010000018">
    <property type="protein sequence ID" value="CAG9317669.1"/>
    <property type="molecule type" value="Genomic_DNA"/>
</dbReference>
<protein>
    <submittedName>
        <fullName evidence="3">Uncharacterized protein</fullName>
    </submittedName>
</protein>
<proteinExistence type="predicted"/>
<organism evidence="3 4">
    <name type="scientific">Blepharisma stoltei</name>
    <dbReference type="NCBI Taxonomy" id="1481888"/>
    <lineage>
        <taxon>Eukaryota</taxon>
        <taxon>Sar</taxon>
        <taxon>Alveolata</taxon>
        <taxon>Ciliophora</taxon>
        <taxon>Postciliodesmatophora</taxon>
        <taxon>Heterotrichea</taxon>
        <taxon>Heterotrichida</taxon>
        <taxon>Blepharismidae</taxon>
        <taxon>Blepharisma</taxon>
    </lineage>
</organism>
<name>A0AAU9IX67_9CILI</name>